<evidence type="ECO:0000256" key="2">
    <source>
        <dbReference type="SAM" id="SignalP"/>
    </source>
</evidence>
<evidence type="ECO:0008006" key="5">
    <source>
        <dbReference type="Google" id="ProtNLM"/>
    </source>
</evidence>
<evidence type="ECO:0000313" key="4">
    <source>
        <dbReference type="Proteomes" id="UP000199360"/>
    </source>
</evidence>
<sequence length="120" mass="12480">MRASTRGALGAVALTATVLVAPIVTATSASAHAACGKTVGDKDSSSWPKSADAARERSGSSTGCGINGIAYNTQQLDYHCYTVGNDGYTWTYLRNNSTGVQGWVRDDLLSDGGSFVYCGF</sequence>
<keyword evidence="4" id="KW-1185">Reference proteome</keyword>
<dbReference type="STRING" id="745366.GA0070213_104220"/>
<feature type="chain" id="PRO_5008718145" description="SH3 domain-containing protein" evidence="2">
    <location>
        <begin position="34"/>
        <end position="120"/>
    </location>
</feature>
<reference evidence="4" key="1">
    <citation type="submission" date="2016-06" db="EMBL/GenBank/DDBJ databases">
        <authorList>
            <person name="Varghese N."/>
            <person name="Submissions Spin"/>
        </authorList>
    </citation>
    <scope>NUCLEOTIDE SEQUENCE [LARGE SCALE GENOMIC DNA]</scope>
    <source>
        <strain evidence="4">DSM 45647</strain>
    </source>
</reference>
<evidence type="ECO:0000256" key="1">
    <source>
        <dbReference type="SAM" id="MobiDB-lite"/>
    </source>
</evidence>
<feature type="signal peptide" evidence="2">
    <location>
        <begin position="1"/>
        <end position="33"/>
    </location>
</feature>
<feature type="region of interest" description="Disordered" evidence="1">
    <location>
        <begin position="36"/>
        <end position="63"/>
    </location>
</feature>
<gene>
    <name evidence="3" type="ORF">GA0070213_104220</name>
</gene>
<accession>A0A1C5HZ46</accession>
<evidence type="ECO:0000313" key="3">
    <source>
        <dbReference type="EMBL" id="SCG51270.1"/>
    </source>
</evidence>
<dbReference type="EMBL" id="FMDM01000004">
    <property type="protein sequence ID" value="SCG51270.1"/>
    <property type="molecule type" value="Genomic_DNA"/>
</dbReference>
<organism evidence="3 4">
    <name type="scientific">Micromonospora humi</name>
    <dbReference type="NCBI Taxonomy" id="745366"/>
    <lineage>
        <taxon>Bacteria</taxon>
        <taxon>Bacillati</taxon>
        <taxon>Actinomycetota</taxon>
        <taxon>Actinomycetes</taxon>
        <taxon>Micromonosporales</taxon>
        <taxon>Micromonosporaceae</taxon>
        <taxon>Micromonospora</taxon>
    </lineage>
</organism>
<protein>
    <recommendedName>
        <fullName evidence="5">SH3 domain-containing protein</fullName>
    </recommendedName>
</protein>
<name>A0A1C5HZ46_9ACTN</name>
<dbReference type="Proteomes" id="UP000199360">
    <property type="component" value="Unassembled WGS sequence"/>
</dbReference>
<keyword evidence="2" id="KW-0732">Signal</keyword>
<dbReference type="AlphaFoldDB" id="A0A1C5HZ46"/>
<proteinExistence type="predicted"/>
<dbReference type="RefSeq" id="WP_217628600.1">
    <property type="nucleotide sequence ID" value="NZ_FMDM01000004.1"/>
</dbReference>